<feature type="non-terminal residue" evidence="2">
    <location>
        <position position="881"/>
    </location>
</feature>
<evidence type="ECO:0000313" key="3">
    <source>
        <dbReference type="Proteomes" id="UP000285301"/>
    </source>
</evidence>
<sequence length="881" mass="102689">MFLSRIIYSNDRIKSFKDFNLLPESKISKICEFQLLRRQHISRRQKIRRKRKTRNRRKKTWNKVKLLTWNIEGQKSVQKSCPELTIFENADIICLTETLSCDEFTIKDYYTFHVPAIKLQRGRPIGGISISVKAGLNPKLFGFNESRLIVETNIGVIYCYYFNPNSSLDDIIADITEDLMANVGNAIVTGDFNCRIDMENERGRQGLIDTFSLLGFDLVQNVSLITYVSHNGKSCIDLVFINTRVKKSIISCNTLFNPIRKHQRVLTSFRVKPSNVLKIKEKPSMTRKINLPLFQRLLQQVPLNGSNIEEFEKFTKMIKKASTISNRKQFIKPWFDDECKLLKGKCILLLINGDIDEYKIYRKRYKILIKSKRQQYEENKLIEKLHSCNNEPWKLFRKPAVRNNHILPNEWEKHFHLLLSNEVYTSEISFSDDTNGNEWYNNEITLDEIEASIYALKHKKAPGEDNVTNEHIKSTFPFLKNWYKNILNFVFDSHLIPEFWKTSNVKTLFKGKGKLSDPNAYRGIALLCTQYKLLTKVLNNRLVKHIENKLPEQQYGFRKNKSCDDAISKLINEISLAIQNSKGAFYVTFIDFEKVFDLLDRKILCKKLNMLGVKGKFFNLIVEILRINFIKVDNGNEISKKITQKRGVIQGDTLSPTLFLIYVSDLPEFITSSEVRCIMYADDLVIFSRNLMELQSSIDKLYEWCINNKLKINISKTKIIKFRKGGRLKKNDSININGTPIEFLNEYDYLGIKLQTTLTFTKHVKSKATKMAQVINSIEHLQKISLKTAEKIYNIKIWPAVTYGFKAFSHLLNCTQLHELDKIKSRFFKKVLGLPKNASNTFTLHLSETRTMGEDIIQAFKISSSTISEYRRIKEEKNMQF</sequence>
<protein>
    <recommendedName>
        <fullName evidence="1">Reverse transcriptase domain-containing protein</fullName>
    </recommendedName>
</protein>
<dbReference type="PROSITE" id="PS50878">
    <property type="entry name" value="RT_POL"/>
    <property type="match status" value="1"/>
</dbReference>
<keyword evidence="3" id="KW-1185">Reference proteome</keyword>
<dbReference type="InterPro" id="IPR043502">
    <property type="entry name" value="DNA/RNA_pol_sf"/>
</dbReference>
<dbReference type="GO" id="GO:0071897">
    <property type="term" value="P:DNA biosynthetic process"/>
    <property type="evidence" value="ECO:0007669"/>
    <property type="project" value="UniProtKB-ARBA"/>
</dbReference>
<dbReference type="Proteomes" id="UP000285301">
    <property type="component" value="Unassembled WGS sequence"/>
</dbReference>
<evidence type="ECO:0000313" key="2">
    <source>
        <dbReference type="EMBL" id="RWS00432.1"/>
    </source>
</evidence>
<dbReference type="PANTHER" id="PTHR36688">
    <property type="entry name" value="ENDO/EXONUCLEASE/PHOSPHATASE DOMAIN-CONTAINING PROTEIN"/>
    <property type="match status" value="1"/>
</dbReference>
<feature type="domain" description="Reverse transcriptase" evidence="1">
    <location>
        <begin position="489"/>
        <end position="754"/>
    </location>
</feature>
<accession>A0A443QBM7</accession>
<dbReference type="PANTHER" id="PTHR36688:SF2">
    <property type="entry name" value="ENDONUCLEASE_EXONUCLEASE_PHOSPHATASE DOMAIN-CONTAINING PROTEIN"/>
    <property type="match status" value="1"/>
</dbReference>
<dbReference type="Pfam" id="PF00078">
    <property type="entry name" value="RVT_1"/>
    <property type="match status" value="1"/>
</dbReference>
<dbReference type="SUPFAM" id="SSF56219">
    <property type="entry name" value="DNase I-like"/>
    <property type="match status" value="1"/>
</dbReference>
<dbReference type="Gene3D" id="3.30.70.270">
    <property type="match status" value="1"/>
</dbReference>
<dbReference type="InterPro" id="IPR043128">
    <property type="entry name" value="Rev_trsase/Diguanyl_cyclase"/>
</dbReference>
<dbReference type="STRING" id="1965070.A0A443QBM7"/>
<dbReference type="InterPro" id="IPR052560">
    <property type="entry name" value="RdDP_mobile_element"/>
</dbReference>
<organism evidence="2 3">
    <name type="scientific">Dinothrombium tinctorium</name>
    <dbReference type="NCBI Taxonomy" id="1965070"/>
    <lineage>
        <taxon>Eukaryota</taxon>
        <taxon>Metazoa</taxon>
        <taxon>Ecdysozoa</taxon>
        <taxon>Arthropoda</taxon>
        <taxon>Chelicerata</taxon>
        <taxon>Arachnida</taxon>
        <taxon>Acari</taxon>
        <taxon>Acariformes</taxon>
        <taxon>Trombidiformes</taxon>
        <taxon>Prostigmata</taxon>
        <taxon>Anystina</taxon>
        <taxon>Parasitengona</taxon>
        <taxon>Trombidioidea</taxon>
        <taxon>Trombidiidae</taxon>
        <taxon>Dinothrombium</taxon>
    </lineage>
</organism>
<dbReference type="AlphaFoldDB" id="A0A443QBM7"/>
<dbReference type="Gene3D" id="3.60.10.10">
    <property type="entry name" value="Endonuclease/exonuclease/phosphatase"/>
    <property type="match status" value="1"/>
</dbReference>
<evidence type="ECO:0000259" key="1">
    <source>
        <dbReference type="PROSITE" id="PS50878"/>
    </source>
</evidence>
<gene>
    <name evidence="2" type="ORF">B4U79_09248</name>
</gene>
<dbReference type="OrthoDB" id="6515679at2759"/>
<dbReference type="InterPro" id="IPR036691">
    <property type="entry name" value="Endo/exonu/phosph_ase_sf"/>
</dbReference>
<dbReference type="InterPro" id="IPR000477">
    <property type="entry name" value="RT_dom"/>
</dbReference>
<reference evidence="2 3" key="1">
    <citation type="journal article" date="2018" name="Gigascience">
        <title>Genomes of trombidid mites reveal novel predicted allergens and laterally-transferred genes associated with secondary metabolism.</title>
        <authorList>
            <person name="Dong X."/>
            <person name="Chaisiri K."/>
            <person name="Xia D."/>
            <person name="Armstrong S.D."/>
            <person name="Fang Y."/>
            <person name="Donnelly M.J."/>
            <person name="Kadowaki T."/>
            <person name="McGarry J.W."/>
            <person name="Darby A.C."/>
            <person name="Makepeace B.L."/>
        </authorList>
    </citation>
    <scope>NUCLEOTIDE SEQUENCE [LARGE SCALE GENOMIC DNA]</scope>
    <source>
        <strain evidence="2">UoL-WK</strain>
    </source>
</reference>
<dbReference type="GO" id="GO:0003824">
    <property type="term" value="F:catalytic activity"/>
    <property type="evidence" value="ECO:0007669"/>
    <property type="project" value="InterPro"/>
</dbReference>
<dbReference type="InterPro" id="IPR005135">
    <property type="entry name" value="Endo/exonuclease/phosphatase"/>
</dbReference>
<comment type="caution">
    <text evidence="2">The sequence shown here is derived from an EMBL/GenBank/DDBJ whole genome shotgun (WGS) entry which is preliminary data.</text>
</comment>
<dbReference type="CDD" id="cd01650">
    <property type="entry name" value="RT_nLTR_like"/>
    <property type="match status" value="1"/>
</dbReference>
<name>A0A443QBM7_9ACAR</name>
<dbReference type="EMBL" id="NCKU01011458">
    <property type="protein sequence ID" value="RWS00432.1"/>
    <property type="molecule type" value="Genomic_DNA"/>
</dbReference>
<proteinExistence type="predicted"/>
<dbReference type="SUPFAM" id="SSF56672">
    <property type="entry name" value="DNA/RNA polymerases"/>
    <property type="match status" value="1"/>
</dbReference>
<dbReference type="Pfam" id="PF14529">
    <property type="entry name" value="Exo_endo_phos_2"/>
    <property type="match status" value="1"/>
</dbReference>